<dbReference type="GO" id="GO:0019843">
    <property type="term" value="F:rRNA binding"/>
    <property type="evidence" value="ECO:0007669"/>
    <property type="project" value="UniProtKB-KW"/>
</dbReference>
<dbReference type="PROSITE" id="PS50889">
    <property type="entry name" value="S4"/>
    <property type="match status" value="1"/>
</dbReference>
<evidence type="ECO:0000256" key="7">
    <source>
        <dbReference type="ARBA" id="ARBA00023274"/>
    </source>
</evidence>
<proteinExistence type="inferred from homology"/>
<name>A0A1D8N7C4_YARLL</name>
<evidence type="ECO:0000256" key="2">
    <source>
        <dbReference type="ARBA" id="ARBA00007465"/>
    </source>
</evidence>
<dbReference type="KEGG" id="yli:2907600"/>
<dbReference type="EMBL" id="KZ858951">
    <property type="protein sequence ID" value="RDW28623.1"/>
    <property type="molecule type" value="Genomic_DNA"/>
</dbReference>
<protein>
    <recommendedName>
        <fullName evidence="9">Small ribosomal subunit protein uS4m</fullName>
    </recommendedName>
</protein>
<reference evidence="12 14" key="1">
    <citation type="journal article" date="2016" name="PLoS ONE">
        <title>Sequence Assembly of Yarrowia lipolytica Strain W29/CLIB89 Shows Transposable Element Diversity.</title>
        <authorList>
            <person name="Magnan C."/>
            <person name="Yu J."/>
            <person name="Chang I."/>
            <person name="Jahn E."/>
            <person name="Kanomata Y."/>
            <person name="Wu J."/>
            <person name="Zeller M."/>
            <person name="Oakes M."/>
            <person name="Baldi P."/>
            <person name="Sandmeyer S."/>
        </authorList>
    </citation>
    <scope>NUCLEOTIDE SEQUENCE [LARGE SCALE GENOMIC DNA]</scope>
    <source>
        <strain evidence="12">CLIB89</strain>
        <strain evidence="14">CLIB89(W29)</strain>
    </source>
</reference>
<dbReference type="SMART" id="SM00363">
    <property type="entry name" value="S4"/>
    <property type="match status" value="1"/>
</dbReference>
<evidence type="ECO:0000256" key="10">
    <source>
        <dbReference type="PROSITE-ProRule" id="PRU00182"/>
    </source>
</evidence>
<dbReference type="Proteomes" id="UP000182444">
    <property type="component" value="Chromosome 1B"/>
</dbReference>
<dbReference type="GO" id="GO:0042274">
    <property type="term" value="P:ribosomal small subunit biogenesis"/>
    <property type="evidence" value="ECO:0007669"/>
    <property type="project" value="TreeGrafter"/>
</dbReference>
<dbReference type="GO" id="GO:0005763">
    <property type="term" value="C:mitochondrial small ribosomal subunit"/>
    <property type="evidence" value="ECO:0007669"/>
    <property type="project" value="EnsemblFungi"/>
</dbReference>
<evidence type="ECO:0000256" key="1">
    <source>
        <dbReference type="ARBA" id="ARBA00004173"/>
    </source>
</evidence>
<evidence type="ECO:0000313" key="15">
    <source>
        <dbReference type="Proteomes" id="UP000256601"/>
    </source>
</evidence>
<dbReference type="GO" id="GO:0003735">
    <property type="term" value="F:structural constituent of ribosome"/>
    <property type="evidence" value="ECO:0007669"/>
    <property type="project" value="EnsemblFungi"/>
</dbReference>
<organism evidence="12 14">
    <name type="scientific">Yarrowia lipolytica</name>
    <name type="common">Candida lipolytica</name>
    <dbReference type="NCBI Taxonomy" id="4952"/>
    <lineage>
        <taxon>Eukaryota</taxon>
        <taxon>Fungi</taxon>
        <taxon>Dikarya</taxon>
        <taxon>Ascomycota</taxon>
        <taxon>Saccharomycotina</taxon>
        <taxon>Dipodascomycetes</taxon>
        <taxon>Dipodascales</taxon>
        <taxon>Dipodascales incertae sedis</taxon>
        <taxon>Yarrowia</taxon>
    </lineage>
</organism>
<dbReference type="CDD" id="cd00165">
    <property type="entry name" value="S4"/>
    <property type="match status" value="1"/>
</dbReference>
<dbReference type="RefSeq" id="XP_500723.1">
    <property type="nucleotide sequence ID" value="XM_500723.1"/>
</dbReference>
<keyword evidence="3" id="KW-0699">rRNA-binding</keyword>
<feature type="domain" description="RNA-binding S4" evidence="11">
    <location>
        <begin position="123"/>
        <end position="183"/>
    </location>
</feature>
<dbReference type="SUPFAM" id="SSF55174">
    <property type="entry name" value="Alpha-L RNA-binding motif"/>
    <property type="match status" value="1"/>
</dbReference>
<reference evidence="13 15" key="2">
    <citation type="submission" date="2018-07" db="EMBL/GenBank/DDBJ databases">
        <title>Draft Genome Assemblies for Five Robust Yarrowia lipolytica Strains Exhibiting High Lipid Production and Pentose Sugar Utilization and Sugar Alcohol Secretion from Undetoxified Lignocellulosic Biomass Hydrolysates.</title>
        <authorList>
            <consortium name="DOE Joint Genome Institute"/>
            <person name="Walker C."/>
            <person name="Ryu S."/>
            <person name="Na H."/>
            <person name="Zane M."/>
            <person name="LaButti K."/>
            <person name="Lipzen A."/>
            <person name="Haridas S."/>
            <person name="Barry K."/>
            <person name="Grigoriev I.V."/>
            <person name="Quarterman J."/>
            <person name="Slininger P."/>
            <person name="Dien B."/>
            <person name="Trinh C.T."/>
        </authorList>
    </citation>
    <scope>NUCLEOTIDE SEQUENCE [LARGE SCALE GENOMIC DNA]</scope>
    <source>
        <strain evidence="13 15">YB392</strain>
    </source>
</reference>
<evidence type="ECO:0000256" key="4">
    <source>
        <dbReference type="ARBA" id="ARBA00022884"/>
    </source>
</evidence>
<evidence type="ECO:0000313" key="12">
    <source>
        <dbReference type="EMBL" id="AOW01509.1"/>
    </source>
</evidence>
<sequence length="571" mass="65016">MPHKAKNLFSLARGKVRASWNPRNLYNLYKKTDFLRDEKTLFQKKWASKRELRAYHGEHIREGTLTTQIPKKLQGVVLPLGDDVTSEGIMANRFDDQMLEFDAEGNKKLKTPFAMQTFVHLEKRLDFAVFRSMFAASIRQAGQFIRQGNVTVNGVKIKHASYTLKPGDLISVKPEKVLFAAGKAKPSVEEAVKIDNRQIKKYNQYIKKCNDDPEKMWNVRLDKIKKREAGKLMDPKTQMQLQKANEVAFQAMLARLRELCSAAIFEDLITGRDEFLKTQTDDTKVLGEKLLKLIDQQFPANGADPVAPTAEGFLTPEAVIELLNERSTKLAQEAETKAEAAVEGSAEQKKAETVRSNANHLIEQRNKNMAGIGSKKLEFAIHPKDINHVSSIESPHTKNIVSSCLISRKAEFAGVEERKVVYAARCLIQEMKTNVADSIHDSYNEHQQKLLNPSVQDTEVNPRWLQLLGPLREKIDAAEAAENEAEVAQEFPWQKKHLYGRQDISKPYFTPWRFRPFISPSVIYPHHIEVDFTTCSAVYLRDPVARPGMSEVISPFPLINHEFANLYYIKK</sequence>
<evidence type="ECO:0000313" key="13">
    <source>
        <dbReference type="EMBL" id="RDW28623.1"/>
    </source>
</evidence>
<dbReference type="VEuPathDB" id="FungiDB:YALI1_B14150g"/>
<dbReference type="OMA" id="INHEFAN"/>
<evidence type="ECO:0000313" key="14">
    <source>
        <dbReference type="Proteomes" id="UP000182444"/>
    </source>
</evidence>
<keyword evidence="7" id="KW-0687">Ribonucleoprotein</keyword>
<dbReference type="EMBL" id="CP017554">
    <property type="protein sequence ID" value="AOW01509.1"/>
    <property type="molecule type" value="Genomic_DNA"/>
</dbReference>
<gene>
    <name evidence="13" type="ORF">B0I71DRAFT_127068</name>
    <name evidence="12" type="ORF">YALI1_B14150g</name>
</gene>
<keyword evidence="4 10" id="KW-0694">RNA-binding</keyword>
<keyword evidence="5" id="KW-0689">Ribosomal protein</keyword>
<accession>A0A1D8N7C4</accession>
<comment type="similarity">
    <text evidence="2">Belongs to the universal ribosomal protein uS4 family.</text>
</comment>
<dbReference type="OrthoDB" id="3356781at2759"/>
<evidence type="ECO:0000256" key="5">
    <source>
        <dbReference type="ARBA" id="ARBA00022980"/>
    </source>
</evidence>
<dbReference type="Pfam" id="PF01479">
    <property type="entry name" value="S4"/>
    <property type="match status" value="1"/>
</dbReference>
<evidence type="ECO:0000256" key="8">
    <source>
        <dbReference type="ARBA" id="ARBA00037226"/>
    </source>
</evidence>
<dbReference type="eggNOG" id="ENOG502QTS9">
    <property type="taxonomic scope" value="Eukaryota"/>
</dbReference>
<dbReference type="PANTHER" id="PTHR11831:SF4">
    <property type="entry name" value="SMALL RIBOSOMAL SUBUNIT PROTEIN US4M"/>
    <property type="match status" value="1"/>
</dbReference>
<evidence type="ECO:0000256" key="3">
    <source>
        <dbReference type="ARBA" id="ARBA00022730"/>
    </source>
</evidence>
<dbReference type="FunFam" id="3.10.290.10:FF:000025">
    <property type="entry name" value="30S ribosomal subunit S4"/>
    <property type="match status" value="1"/>
</dbReference>
<dbReference type="Proteomes" id="UP000256601">
    <property type="component" value="Unassembled WGS sequence"/>
</dbReference>
<dbReference type="InterPro" id="IPR036986">
    <property type="entry name" value="S4_RNA-bd_sf"/>
</dbReference>
<evidence type="ECO:0000256" key="6">
    <source>
        <dbReference type="ARBA" id="ARBA00023128"/>
    </source>
</evidence>
<dbReference type="VEuPathDB" id="FungiDB:YALI0_B10494g"/>
<dbReference type="InterPro" id="IPR022801">
    <property type="entry name" value="Ribosomal_uS4"/>
</dbReference>
<dbReference type="PANTHER" id="PTHR11831">
    <property type="entry name" value="30S 40S RIBOSOMAL PROTEIN"/>
    <property type="match status" value="1"/>
</dbReference>
<keyword evidence="6" id="KW-0496">Mitochondrion</keyword>
<comment type="subcellular location">
    <subcellularLocation>
        <location evidence="1">Mitochondrion</location>
    </subcellularLocation>
</comment>
<dbReference type="Gene3D" id="3.10.290.10">
    <property type="entry name" value="RNA-binding S4 domain"/>
    <property type="match status" value="1"/>
</dbReference>
<evidence type="ECO:0000256" key="9">
    <source>
        <dbReference type="ARBA" id="ARBA00071419"/>
    </source>
</evidence>
<dbReference type="AlphaFoldDB" id="A0A1D8N7C4"/>
<dbReference type="InterPro" id="IPR002942">
    <property type="entry name" value="S4_RNA-bd"/>
</dbReference>
<evidence type="ECO:0000259" key="11">
    <source>
        <dbReference type="SMART" id="SM00363"/>
    </source>
</evidence>
<dbReference type="GeneID" id="2907600"/>
<comment type="function">
    <text evidence="8">Component of the mitochondrial ribosome (mitoribosome), a dedicated translation machinery responsible for the synthesis of mitochondrial genome-encoded proteins, including at least some of the essential transmembrane subunits of the mitochondrial respiratory chain. The mitoribosomes are attached to the mitochondrial inner membrane and translation products are cotranslationally integrated into the membrane.</text>
</comment>